<feature type="signal peptide" evidence="6">
    <location>
        <begin position="1"/>
        <end position="25"/>
    </location>
</feature>
<feature type="region of interest" description="Disordered" evidence="5">
    <location>
        <begin position="27"/>
        <end position="56"/>
    </location>
</feature>
<keyword evidence="1" id="KW-0479">Metal-binding</keyword>
<dbReference type="GO" id="GO:0005634">
    <property type="term" value="C:nucleus"/>
    <property type="evidence" value="ECO:0007669"/>
    <property type="project" value="TreeGrafter"/>
</dbReference>
<evidence type="ECO:0000256" key="3">
    <source>
        <dbReference type="ARBA" id="ARBA00022833"/>
    </source>
</evidence>
<name>A0AAD4MGV1_9BILA</name>
<dbReference type="GO" id="GO:0061630">
    <property type="term" value="F:ubiquitin protein ligase activity"/>
    <property type="evidence" value="ECO:0007669"/>
    <property type="project" value="TreeGrafter"/>
</dbReference>
<dbReference type="PROSITE" id="PS50089">
    <property type="entry name" value="ZF_RING_2"/>
    <property type="match status" value="1"/>
</dbReference>
<evidence type="ECO:0000256" key="1">
    <source>
        <dbReference type="ARBA" id="ARBA00022723"/>
    </source>
</evidence>
<evidence type="ECO:0000256" key="2">
    <source>
        <dbReference type="ARBA" id="ARBA00022771"/>
    </source>
</evidence>
<keyword evidence="3" id="KW-0862">Zinc</keyword>
<organism evidence="8 9">
    <name type="scientific">Ditylenchus destructor</name>
    <dbReference type="NCBI Taxonomy" id="166010"/>
    <lineage>
        <taxon>Eukaryota</taxon>
        <taxon>Metazoa</taxon>
        <taxon>Ecdysozoa</taxon>
        <taxon>Nematoda</taxon>
        <taxon>Chromadorea</taxon>
        <taxon>Rhabditida</taxon>
        <taxon>Tylenchina</taxon>
        <taxon>Tylenchomorpha</taxon>
        <taxon>Sphaerularioidea</taxon>
        <taxon>Anguinidae</taxon>
        <taxon>Anguininae</taxon>
        <taxon>Ditylenchus</taxon>
    </lineage>
</organism>
<evidence type="ECO:0000259" key="7">
    <source>
        <dbReference type="PROSITE" id="PS50089"/>
    </source>
</evidence>
<accession>A0AAD4MGV1</accession>
<dbReference type="Proteomes" id="UP001201812">
    <property type="component" value="Unassembled WGS sequence"/>
</dbReference>
<feature type="domain" description="RING-type" evidence="7">
    <location>
        <begin position="382"/>
        <end position="454"/>
    </location>
</feature>
<dbReference type="EMBL" id="JAKKPZ010000635">
    <property type="protein sequence ID" value="KAI1693385.1"/>
    <property type="molecule type" value="Genomic_DNA"/>
</dbReference>
<dbReference type="InterPro" id="IPR051834">
    <property type="entry name" value="RING_finger_E3_ligase"/>
</dbReference>
<dbReference type="AlphaFoldDB" id="A0AAD4MGV1"/>
<dbReference type="SMART" id="SM00184">
    <property type="entry name" value="RING"/>
    <property type="match status" value="1"/>
</dbReference>
<comment type="caution">
    <text evidence="8">The sequence shown here is derived from an EMBL/GenBank/DDBJ whole genome shotgun (WGS) entry which is preliminary data.</text>
</comment>
<protein>
    <submittedName>
        <fullName evidence="8">Ring finger domain-containing protein</fullName>
    </submittedName>
</protein>
<gene>
    <name evidence="8" type="ORF">DdX_20693</name>
</gene>
<dbReference type="InterPro" id="IPR001841">
    <property type="entry name" value="Znf_RING"/>
</dbReference>
<dbReference type="Pfam" id="PF13639">
    <property type="entry name" value="zf-RING_2"/>
    <property type="match status" value="1"/>
</dbReference>
<keyword evidence="9" id="KW-1185">Reference proteome</keyword>
<evidence type="ECO:0000313" key="9">
    <source>
        <dbReference type="Proteomes" id="UP001201812"/>
    </source>
</evidence>
<feature type="region of interest" description="Disordered" evidence="5">
    <location>
        <begin position="395"/>
        <end position="426"/>
    </location>
</feature>
<dbReference type="Gene3D" id="3.30.40.10">
    <property type="entry name" value="Zinc/RING finger domain, C3HC4 (zinc finger)"/>
    <property type="match status" value="1"/>
</dbReference>
<feature type="chain" id="PRO_5042276382" evidence="6">
    <location>
        <begin position="26"/>
        <end position="474"/>
    </location>
</feature>
<keyword evidence="6" id="KW-0732">Signal</keyword>
<keyword evidence="2 4" id="KW-0863">Zinc-finger</keyword>
<reference evidence="8" key="1">
    <citation type="submission" date="2022-01" db="EMBL/GenBank/DDBJ databases">
        <title>Genome Sequence Resource for Two Populations of Ditylenchus destructor, the Migratory Endoparasitic Phytonematode.</title>
        <authorList>
            <person name="Zhang H."/>
            <person name="Lin R."/>
            <person name="Xie B."/>
        </authorList>
    </citation>
    <scope>NUCLEOTIDE SEQUENCE</scope>
    <source>
        <strain evidence="8">BazhouSP</strain>
    </source>
</reference>
<evidence type="ECO:0000256" key="6">
    <source>
        <dbReference type="SAM" id="SignalP"/>
    </source>
</evidence>
<evidence type="ECO:0000256" key="5">
    <source>
        <dbReference type="SAM" id="MobiDB-lite"/>
    </source>
</evidence>
<dbReference type="PANTHER" id="PTHR45931">
    <property type="entry name" value="SI:CH211-59O9.10"/>
    <property type="match status" value="1"/>
</dbReference>
<dbReference type="SUPFAM" id="SSF57850">
    <property type="entry name" value="RING/U-box"/>
    <property type="match status" value="1"/>
</dbReference>
<proteinExistence type="predicted"/>
<evidence type="ECO:0000313" key="8">
    <source>
        <dbReference type="EMBL" id="KAI1693385.1"/>
    </source>
</evidence>
<dbReference type="InterPro" id="IPR013083">
    <property type="entry name" value="Znf_RING/FYVE/PHD"/>
</dbReference>
<dbReference type="GO" id="GO:0006511">
    <property type="term" value="P:ubiquitin-dependent protein catabolic process"/>
    <property type="evidence" value="ECO:0007669"/>
    <property type="project" value="TreeGrafter"/>
</dbReference>
<sequence length="474" mass="53551">MRQVFFRAFLLVAYCALVIAPTTSGDAPTTSGHVPSTSGHVPSTSGHVPSTSGHAPTTSKIFKVEVHDVIHKIMYKIISFNTPHVSVDDLWNNIYQIPDIARRRSESATNHIYIQLTIITPGQPFIKINNETPTAPITNINVADTVVLLSTESQQSHVLYITKDESPSESEKSIFHFIRNGLPKSKMSGKALVPGKKTIILDFIGSNTPIITSVTIWKEAELRMGHSRRDWSADVSVWHNVDKIRVKACDDNGKVTTDVELKKDSWFSTSLKTENGGIYVDLGDMSQPVGSVSAIQALYRTRRLVEVRIEMIGIENLVITENDLNHTTSPVNFENAIAVVFTVRRALLHELSNNIPPSGLPKEKLENLPKIKATQEMENDECAICLDKFKEKEEHKEKDELKEKEEHKEKDELKEKEEHKEKEKEVTQFPCRHFFHRECAKRSLLTKAECPLCRKNLTNWDFKLPEPKNDEGKA</sequence>
<evidence type="ECO:0000256" key="4">
    <source>
        <dbReference type="PROSITE-ProRule" id="PRU00175"/>
    </source>
</evidence>
<dbReference type="PANTHER" id="PTHR45931:SF3">
    <property type="entry name" value="RING ZINC FINGER-CONTAINING PROTEIN"/>
    <property type="match status" value="1"/>
</dbReference>
<dbReference type="GO" id="GO:0008270">
    <property type="term" value="F:zinc ion binding"/>
    <property type="evidence" value="ECO:0007669"/>
    <property type="project" value="UniProtKB-KW"/>
</dbReference>